<accession>A0A8H7ZS58</accession>
<evidence type="ECO:0000256" key="1">
    <source>
        <dbReference type="ARBA" id="ARBA00022527"/>
    </source>
</evidence>
<dbReference type="OrthoDB" id="192887at2759"/>
<keyword evidence="1" id="KW-0723">Serine/threonine-protein kinase</keyword>
<reference evidence="5 6" key="1">
    <citation type="journal article" name="Sci. Rep.">
        <title>Genome-scale phylogenetic analyses confirm Olpidium as the closest living zoosporic fungus to the non-flagellated, terrestrial fungi.</title>
        <authorList>
            <person name="Chang Y."/>
            <person name="Rochon D."/>
            <person name="Sekimoto S."/>
            <person name="Wang Y."/>
            <person name="Chovatia M."/>
            <person name="Sandor L."/>
            <person name="Salamov A."/>
            <person name="Grigoriev I.V."/>
            <person name="Stajich J.E."/>
            <person name="Spatafora J.W."/>
        </authorList>
    </citation>
    <scope>NUCLEOTIDE SEQUENCE [LARGE SCALE GENOMIC DNA]</scope>
    <source>
        <strain evidence="5">S191</strain>
    </source>
</reference>
<keyword evidence="2" id="KW-0547">Nucleotide-binding</keyword>
<evidence type="ECO:0000256" key="3">
    <source>
        <dbReference type="ARBA" id="ARBA00022840"/>
    </source>
</evidence>
<dbReference type="EMBL" id="JAEFCI010008562">
    <property type="protein sequence ID" value="KAG5458382.1"/>
    <property type="molecule type" value="Genomic_DNA"/>
</dbReference>
<organism evidence="5 6">
    <name type="scientific">Olpidium bornovanus</name>
    <dbReference type="NCBI Taxonomy" id="278681"/>
    <lineage>
        <taxon>Eukaryota</taxon>
        <taxon>Fungi</taxon>
        <taxon>Fungi incertae sedis</taxon>
        <taxon>Olpidiomycota</taxon>
        <taxon>Olpidiomycotina</taxon>
        <taxon>Olpidiomycetes</taxon>
        <taxon>Olpidiales</taxon>
        <taxon>Olpidiaceae</taxon>
        <taxon>Olpidium</taxon>
    </lineage>
</organism>
<dbReference type="AlphaFoldDB" id="A0A8H7ZS58"/>
<dbReference type="InterPro" id="IPR050117">
    <property type="entry name" value="MAPK"/>
</dbReference>
<gene>
    <name evidence="5" type="ORF">BJ554DRAFT_1396</name>
</gene>
<evidence type="ECO:0000313" key="5">
    <source>
        <dbReference type="EMBL" id="KAG5458382.1"/>
    </source>
</evidence>
<name>A0A8H7ZS58_9FUNG</name>
<protein>
    <recommendedName>
        <fullName evidence="7">Mitogen-activated protein kinase</fullName>
    </recommendedName>
</protein>
<evidence type="ECO:0000256" key="4">
    <source>
        <dbReference type="SAM" id="MobiDB-lite"/>
    </source>
</evidence>
<dbReference type="Gene3D" id="1.10.510.10">
    <property type="entry name" value="Transferase(Phosphotransferase) domain 1"/>
    <property type="match status" value="1"/>
</dbReference>
<dbReference type="Gene3D" id="3.30.200.20">
    <property type="entry name" value="Phosphorylase Kinase, domain 1"/>
    <property type="match status" value="1"/>
</dbReference>
<comment type="caution">
    <text evidence="5">The sequence shown here is derived from an EMBL/GenBank/DDBJ whole genome shotgun (WGS) entry which is preliminary data.</text>
</comment>
<dbReference type="GO" id="GO:0004674">
    <property type="term" value="F:protein serine/threonine kinase activity"/>
    <property type="evidence" value="ECO:0007669"/>
    <property type="project" value="UniProtKB-KW"/>
</dbReference>
<dbReference type="InterPro" id="IPR011009">
    <property type="entry name" value="Kinase-like_dom_sf"/>
</dbReference>
<dbReference type="PANTHER" id="PTHR24055">
    <property type="entry name" value="MITOGEN-ACTIVATED PROTEIN KINASE"/>
    <property type="match status" value="1"/>
</dbReference>
<keyword evidence="6" id="KW-1185">Reference proteome</keyword>
<evidence type="ECO:0000313" key="6">
    <source>
        <dbReference type="Proteomes" id="UP000673691"/>
    </source>
</evidence>
<sequence>VDQLNQILNILGTPSEADLQKVGSERAQVYIRGLQKTKKIPFSKLFPKTTPKAPDVFYRFPAGTKFFSDSAALDLLEKLLTFDPSQRLTVEQALAHPYLEAYHDEQDEPSHESAFDFSFESAVGVDEIRDLITEEYKAYKSSMQQPPGGTPHRPTQPYRDAIDENIPDDSKLQPVAANVGNQIGKPPPADEALERELAGMAVV</sequence>
<feature type="non-terminal residue" evidence="5">
    <location>
        <position position="1"/>
    </location>
</feature>
<keyword evidence="1" id="KW-0418">Kinase</keyword>
<proteinExistence type="predicted"/>
<keyword evidence="3" id="KW-0067">ATP-binding</keyword>
<dbReference type="Proteomes" id="UP000673691">
    <property type="component" value="Unassembled WGS sequence"/>
</dbReference>
<evidence type="ECO:0000256" key="2">
    <source>
        <dbReference type="ARBA" id="ARBA00022741"/>
    </source>
</evidence>
<feature type="region of interest" description="Disordered" evidence="4">
    <location>
        <begin position="139"/>
        <end position="190"/>
    </location>
</feature>
<keyword evidence="1" id="KW-0808">Transferase</keyword>
<evidence type="ECO:0008006" key="7">
    <source>
        <dbReference type="Google" id="ProtNLM"/>
    </source>
</evidence>
<dbReference type="SUPFAM" id="SSF56112">
    <property type="entry name" value="Protein kinase-like (PK-like)"/>
    <property type="match status" value="1"/>
</dbReference>
<dbReference type="GO" id="GO:0005524">
    <property type="term" value="F:ATP binding"/>
    <property type="evidence" value="ECO:0007669"/>
    <property type="project" value="UniProtKB-KW"/>
</dbReference>